<dbReference type="SUPFAM" id="SSF57667">
    <property type="entry name" value="beta-beta-alpha zinc fingers"/>
    <property type="match status" value="1"/>
</dbReference>
<dbReference type="GO" id="GO:0000981">
    <property type="term" value="F:DNA-binding transcription factor activity, RNA polymerase II-specific"/>
    <property type="evidence" value="ECO:0007669"/>
    <property type="project" value="TreeGrafter"/>
</dbReference>
<dbReference type="STRING" id="984485.A0A1E4RJ64"/>
<feature type="compositionally biased region" description="Acidic residues" evidence="7">
    <location>
        <begin position="53"/>
        <end position="73"/>
    </location>
</feature>
<protein>
    <recommendedName>
        <fullName evidence="9">C2H2-type domain-containing protein</fullName>
    </recommendedName>
</protein>
<dbReference type="InterPro" id="IPR036236">
    <property type="entry name" value="Znf_C2H2_sf"/>
</dbReference>
<dbReference type="InterPro" id="IPR013087">
    <property type="entry name" value="Znf_C2H2_type"/>
</dbReference>
<keyword evidence="8" id="KW-1133">Transmembrane helix</keyword>
<dbReference type="GO" id="GO:0005634">
    <property type="term" value="C:nucleus"/>
    <property type="evidence" value="ECO:0007669"/>
    <property type="project" value="UniProtKB-SubCell"/>
</dbReference>
<dbReference type="RefSeq" id="XP_020076202.1">
    <property type="nucleotide sequence ID" value="XM_020219179.1"/>
</dbReference>
<dbReference type="Proteomes" id="UP000095085">
    <property type="component" value="Unassembled WGS sequence"/>
</dbReference>
<feature type="region of interest" description="Disordered" evidence="7">
    <location>
        <begin position="356"/>
        <end position="446"/>
    </location>
</feature>
<keyword evidence="11" id="KW-1185">Reference proteome</keyword>
<proteinExistence type="predicted"/>
<feature type="region of interest" description="Disordered" evidence="7">
    <location>
        <begin position="150"/>
        <end position="204"/>
    </location>
</feature>
<feature type="compositionally biased region" description="Low complexity" evidence="7">
    <location>
        <begin position="356"/>
        <end position="406"/>
    </location>
</feature>
<feature type="compositionally biased region" description="Polar residues" evidence="7">
    <location>
        <begin position="175"/>
        <end position="192"/>
    </location>
</feature>
<evidence type="ECO:0000313" key="10">
    <source>
        <dbReference type="EMBL" id="ODV67135.1"/>
    </source>
</evidence>
<keyword evidence="5" id="KW-0539">Nucleus</keyword>
<feature type="compositionally biased region" description="Low complexity" evidence="7">
    <location>
        <begin position="412"/>
        <end position="430"/>
    </location>
</feature>
<dbReference type="PANTHER" id="PTHR24396">
    <property type="entry name" value="ZINC FINGER PROTEIN"/>
    <property type="match status" value="1"/>
</dbReference>
<dbReference type="OrthoDB" id="9439903at2759"/>
<evidence type="ECO:0000256" key="2">
    <source>
        <dbReference type="ARBA" id="ARBA00022723"/>
    </source>
</evidence>
<dbReference type="EMBL" id="KV454541">
    <property type="protein sequence ID" value="ODV67135.1"/>
    <property type="molecule type" value="Genomic_DNA"/>
</dbReference>
<comment type="subcellular location">
    <subcellularLocation>
        <location evidence="1">Nucleus</location>
    </subcellularLocation>
</comment>
<keyword evidence="8" id="KW-0812">Transmembrane</keyword>
<feature type="compositionally biased region" description="Low complexity" evidence="7">
    <location>
        <begin position="437"/>
        <end position="446"/>
    </location>
</feature>
<gene>
    <name evidence="10" type="ORF">HYPBUDRAFT_11734</name>
</gene>
<evidence type="ECO:0000256" key="3">
    <source>
        <dbReference type="ARBA" id="ARBA00022771"/>
    </source>
</evidence>
<evidence type="ECO:0000256" key="6">
    <source>
        <dbReference type="PROSITE-ProRule" id="PRU00042"/>
    </source>
</evidence>
<dbReference type="SMART" id="SM00355">
    <property type="entry name" value="ZnF_C2H2"/>
    <property type="match status" value="2"/>
</dbReference>
<feature type="compositionally biased region" description="Basic and acidic residues" evidence="7">
    <location>
        <begin position="74"/>
        <end position="83"/>
    </location>
</feature>
<feature type="compositionally biased region" description="Low complexity" evidence="7">
    <location>
        <begin position="150"/>
        <end position="166"/>
    </location>
</feature>
<evidence type="ECO:0000313" key="11">
    <source>
        <dbReference type="Proteomes" id="UP000095085"/>
    </source>
</evidence>
<feature type="domain" description="C2H2-type" evidence="9">
    <location>
        <begin position="205"/>
        <end position="232"/>
    </location>
</feature>
<dbReference type="PANTHER" id="PTHR24396:SF19">
    <property type="entry name" value="FI01119P"/>
    <property type="match status" value="1"/>
</dbReference>
<keyword evidence="4" id="KW-0862">Zinc</keyword>
<dbReference type="GeneID" id="30993729"/>
<feature type="region of interest" description="Disordered" evidence="7">
    <location>
        <begin position="53"/>
        <end position="90"/>
    </location>
</feature>
<evidence type="ECO:0000256" key="5">
    <source>
        <dbReference type="ARBA" id="ARBA00023242"/>
    </source>
</evidence>
<evidence type="ECO:0000256" key="7">
    <source>
        <dbReference type="SAM" id="MobiDB-lite"/>
    </source>
</evidence>
<evidence type="ECO:0000259" key="9">
    <source>
        <dbReference type="PROSITE" id="PS50157"/>
    </source>
</evidence>
<accession>A0A1E4RJ64</accession>
<dbReference type="PROSITE" id="PS00028">
    <property type="entry name" value="ZINC_FINGER_C2H2_1"/>
    <property type="match status" value="1"/>
</dbReference>
<keyword evidence="8" id="KW-0472">Membrane</keyword>
<sequence length="583" mass="66096">MSLVNRCHTVSRWKGKSMMATFQDSVIISILLKAWYLLSSLILPLYLLNPEGKEDDGIEGKEDDGIEGKEDDGIEGKEGKENQGNEGEEEVKLFPSITNEEISNEFGSAKPCSTGLTTRLLPFKNSNGEIEWAFTEDNLSGNELDSFKMNNELSPVTSSSSNNDSILSKKKSNNQVSNHETPLSSTSDSSPFLPNDDEKSNDKIHQCPHCDAVFKIRGYLTRHLKKHAVKKAYSCPFHKFSIYIDENNITHKCHPNGGFSRRDTYKTHLKSRHFKYPKGTKTKERSNSPGNCSMCGEYFANSEIWCEIHVEGGECKFLPIGFKGKSRIKNRLRKQLLKKLKDNKINDATVNAAAKAVVNPSNNNHRNGNSISSNSSSQDDYNTPPLDTPTSMTSMTPISHQQLQPQQPQPQQPQYQTSNSPTLSISSSINGNPTPSNLNNPIQQLHHQQQEQVNHLQQQAQQQSNPLQYQQQAIQNVQLPQFEQFQPHSHLLPKMDNFEDYDDEFCLDTEQLNFIDYSNDYMDLLKNHDNSILNQPLNNKNQNTNSNNIDHLNNINNYNNLNVDINLNNFNSYMNSQTQFQGY</sequence>
<evidence type="ECO:0000256" key="1">
    <source>
        <dbReference type="ARBA" id="ARBA00004123"/>
    </source>
</evidence>
<name>A0A1E4RJ64_9ASCO</name>
<evidence type="ECO:0000256" key="8">
    <source>
        <dbReference type="SAM" id="Phobius"/>
    </source>
</evidence>
<dbReference type="PROSITE" id="PS50157">
    <property type="entry name" value="ZINC_FINGER_C2H2_2"/>
    <property type="match status" value="1"/>
</dbReference>
<dbReference type="InterPro" id="IPR051643">
    <property type="entry name" value="Transcr_Reg_ZincFinger"/>
</dbReference>
<dbReference type="GO" id="GO:0008270">
    <property type="term" value="F:zinc ion binding"/>
    <property type="evidence" value="ECO:0007669"/>
    <property type="project" value="UniProtKB-KW"/>
</dbReference>
<organism evidence="10 11">
    <name type="scientific">Hyphopichia burtonii NRRL Y-1933</name>
    <dbReference type="NCBI Taxonomy" id="984485"/>
    <lineage>
        <taxon>Eukaryota</taxon>
        <taxon>Fungi</taxon>
        <taxon>Dikarya</taxon>
        <taxon>Ascomycota</taxon>
        <taxon>Saccharomycotina</taxon>
        <taxon>Pichiomycetes</taxon>
        <taxon>Debaryomycetaceae</taxon>
        <taxon>Hyphopichia</taxon>
    </lineage>
</organism>
<dbReference type="AlphaFoldDB" id="A0A1E4RJ64"/>
<evidence type="ECO:0000256" key="4">
    <source>
        <dbReference type="ARBA" id="ARBA00022833"/>
    </source>
</evidence>
<dbReference type="Gene3D" id="3.30.160.60">
    <property type="entry name" value="Classic Zinc Finger"/>
    <property type="match status" value="1"/>
</dbReference>
<feature type="transmembrane region" description="Helical" evidence="8">
    <location>
        <begin position="26"/>
        <end position="48"/>
    </location>
</feature>
<keyword evidence="3 6" id="KW-0863">Zinc-finger</keyword>
<dbReference type="GO" id="GO:0000978">
    <property type="term" value="F:RNA polymerase II cis-regulatory region sequence-specific DNA binding"/>
    <property type="evidence" value="ECO:0007669"/>
    <property type="project" value="TreeGrafter"/>
</dbReference>
<reference evidence="11" key="1">
    <citation type="submission" date="2016-05" db="EMBL/GenBank/DDBJ databases">
        <title>Comparative genomics of biotechnologically important yeasts.</title>
        <authorList>
            <consortium name="DOE Joint Genome Institute"/>
            <person name="Riley R."/>
            <person name="Haridas S."/>
            <person name="Wolfe K.H."/>
            <person name="Lopes M.R."/>
            <person name="Hittinger C.T."/>
            <person name="Goker M."/>
            <person name="Salamov A."/>
            <person name="Wisecaver J."/>
            <person name="Long T.M."/>
            <person name="Aerts A.L."/>
            <person name="Barry K."/>
            <person name="Choi C."/>
            <person name="Clum A."/>
            <person name="Coughlan A.Y."/>
            <person name="Deshpande S."/>
            <person name="Douglass A.P."/>
            <person name="Hanson S.J."/>
            <person name="Klenk H.-P."/>
            <person name="Labutti K."/>
            <person name="Lapidus A."/>
            <person name="Lindquist E."/>
            <person name="Lipzen A."/>
            <person name="Meier-Kolthoff J.P."/>
            <person name="Ohm R.A."/>
            <person name="Otillar R.P."/>
            <person name="Pangilinan J."/>
            <person name="Peng Y."/>
            <person name="Rokas A."/>
            <person name="Rosa C.A."/>
            <person name="Scheuner C."/>
            <person name="Sibirny A.A."/>
            <person name="Slot J.C."/>
            <person name="Stielow J.B."/>
            <person name="Sun H."/>
            <person name="Kurtzman C.P."/>
            <person name="Blackwell M."/>
            <person name="Grigoriev I.V."/>
            <person name="Jeffries T.W."/>
        </authorList>
    </citation>
    <scope>NUCLEOTIDE SEQUENCE [LARGE SCALE GENOMIC DNA]</scope>
    <source>
        <strain evidence="11">NRRL Y-1933</strain>
    </source>
</reference>
<keyword evidence="2" id="KW-0479">Metal-binding</keyword>